<organism evidence="3">
    <name type="scientific">Eutreptiella gymnastica</name>
    <dbReference type="NCBI Taxonomy" id="73025"/>
    <lineage>
        <taxon>Eukaryota</taxon>
        <taxon>Discoba</taxon>
        <taxon>Euglenozoa</taxon>
        <taxon>Euglenida</taxon>
        <taxon>Spirocuta</taxon>
        <taxon>Euglenophyceae</taxon>
        <taxon>Eutreptiales</taxon>
        <taxon>Eutreptiaceae</taxon>
        <taxon>Eutreptiella</taxon>
    </lineage>
</organism>
<dbReference type="InterPro" id="IPR016135">
    <property type="entry name" value="UBQ-conjugating_enzyme/RWD"/>
</dbReference>
<dbReference type="Gene3D" id="3.10.110.10">
    <property type="entry name" value="Ubiquitin Conjugating Enzyme"/>
    <property type="match status" value="1"/>
</dbReference>
<dbReference type="SUPFAM" id="SSF81383">
    <property type="entry name" value="F-box domain"/>
    <property type="match status" value="1"/>
</dbReference>
<gene>
    <name evidence="3" type="ORF">EGYM00163_LOCUS18306</name>
</gene>
<dbReference type="EMBL" id="HBJA01051631">
    <property type="protein sequence ID" value="CAE0807178.1"/>
    <property type="molecule type" value="Transcribed_RNA"/>
</dbReference>
<dbReference type="PROSITE" id="PS50908">
    <property type="entry name" value="RWD"/>
    <property type="match status" value="1"/>
</dbReference>
<dbReference type="Pfam" id="PF05773">
    <property type="entry name" value="RWD"/>
    <property type="match status" value="1"/>
</dbReference>
<feature type="region of interest" description="Disordered" evidence="1">
    <location>
        <begin position="66"/>
        <end position="91"/>
    </location>
</feature>
<dbReference type="InterPro" id="IPR001810">
    <property type="entry name" value="F-box_dom"/>
</dbReference>
<evidence type="ECO:0000259" key="2">
    <source>
        <dbReference type="PROSITE" id="PS50908"/>
    </source>
</evidence>
<feature type="domain" description="RWD" evidence="2">
    <location>
        <begin position="1"/>
        <end position="61"/>
    </location>
</feature>
<proteinExistence type="predicted"/>
<dbReference type="Pfam" id="PF00646">
    <property type="entry name" value="F-box"/>
    <property type="match status" value="1"/>
</dbReference>
<evidence type="ECO:0000313" key="3">
    <source>
        <dbReference type="EMBL" id="CAE0807178.1"/>
    </source>
</evidence>
<dbReference type="InterPro" id="IPR006575">
    <property type="entry name" value="RWD_dom"/>
</dbReference>
<dbReference type="SUPFAM" id="SSF54495">
    <property type="entry name" value="UBC-like"/>
    <property type="match status" value="1"/>
</dbReference>
<dbReference type="InterPro" id="IPR036047">
    <property type="entry name" value="F-box-like_dom_sf"/>
</dbReference>
<reference evidence="3" key="1">
    <citation type="submission" date="2021-01" db="EMBL/GenBank/DDBJ databases">
        <authorList>
            <person name="Corre E."/>
            <person name="Pelletier E."/>
            <person name="Niang G."/>
            <person name="Scheremetjew M."/>
            <person name="Finn R."/>
            <person name="Kale V."/>
            <person name="Holt S."/>
            <person name="Cochrane G."/>
            <person name="Meng A."/>
            <person name="Brown T."/>
            <person name="Cohen L."/>
        </authorList>
    </citation>
    <scope>NUCLEOTIDE SEQUENCE</scope>
    <source>
        <strain evidence="3">CCMP1594</strain>
    </source>
</reference>
<sequence>MGCGPRYPYAPPTISVQPIQNVTELQVEALLVALREFSEESLGQVMAFGLVSRLIECMDRIREEEGEQTGALERQAPEAGDGAQSHKPTSSPVQRASVLFLPDPAIRIIFSCLKFYEVWRCRQQCSRWYYISQDLGKFFFARDWGVAAARREAPGAHDWIERYVACAIEQSGGRLYACWEMGSRPQELPSDPNSYFYDRTYYYKLHRWGDNAQRLWTPSRLTCHGHFHVTLHTTAVSRNVAWRQTFHDHAFVGTCCRGMEHRRQTHCWQRSRVSEDGSHLRRTWHDKEFIFCDLGHSFLEECKDMFAAKLRALGGAFHCPTPPPQWAPASDLLGLLDDGGCDRWECAAPTEQAAVPLPPGRGAAPPAVSLPQQQAAQQFWVKAKRLETYLKTCADKPSATVFNTALFRTKHKRWPGLCGTVVATSQTAVWITDGNKVGVVELPQGHRLYGGIRIADFLGFSPNDQWVYRFDNATAAVGIKFWAAWSV</sequence>
<evidence type="ECO:0000256" key="1">
    <source>
        <dbReference type="SAM" id="MobiDB-lite"/>
    </source>
</evidence>
<accession>A0A7S4CUS2</accession>
<dbReference type="AlphaFoldDB" id="A0A7S4CUS2"/>
<protein>
    <recommendedName>
        <fullName evidence="2">RWD domain-containing protein</fullName>
    </recommendedName>
</protein>
<name>A0A7S4CUS2_9EUGL</name>
<dbReference type="CDD" id="cd09917">
    <property type="entry name" value="F-box_SF"/>
    <property type="match status" value="1"/>
</dbReference>